<dbReference type="SUPFAM" id="SSF52151">
    <property type="entry name" value="FabD/lysophospholipase-like"/>
    <property type="match status" value="1"/>
</dbReference>
<dbReference type="SMART" id="SM00100">
    <property type="entry name" value="cNMP"/>
    <property type="match status" value="2"/>
</dbReference>
<evidence type="ECO:0000256" key="6">
    <source>
        <dbReference type="SAM" id="MobiDB-lite"/>
    </source>
</evidence>
<evidence type="ECO:0000313" key="10">
    <source>
        <dbReference type="Proteomes" id="UP000075635"/>
    </source>
</evidence>
<comment type="similarity">
    <text evidence="1">Belongs to the NTE family.</text>
</comment>
<dbReference type="Proteomes" id="UP000075635">
    <property type="component" value="Unassembled WGS sequence"/>
</dbReference>
<dbReference type="Gene3D" id="3.40.1090.10">
    <property type="entry name" value="Cytosolic phospholipase A2 catalytic domain"/>
    <property type="match status" value="2"/>
</dbReference>
<feature type="region of interest" description="Disordered" evidence="6">
    <location>
        <begin position="1"/>
        <end position="22"/>
    </location>
</feature>
<dbReference type="PANTHER" id="PTHR14226:SF29">
    <property type="entry name" value="NEUROPATHY TARGET ESTERASE SWS"/>
    <property type="match status" value="1"/>
</dbReference>
<dbReference type="InterPro" id="IPR050301">
    <property type="entry name" value="NTE"/>
</dbReference>
<gene>
    <name evidence="9" type="ORF">BE17_16335</name>
</gene>
<reference evidence="9 10" key="1">
    <citation type="submission" date="2014-02" db="EMBL/GenBank/DDBJ databases">
        <title>The small core and large imbalanced accessory genome model reveals a collaborative survival strategy of Sorangium cellulosum strains in nature.</title>
        <authorList>
            <person name="Han K."/>
            <person name="Peng R."/>
            <person name="Blom J."/>
            <person name="Li Y.-Z."/>
        </authorList>
    </citation>
    <scope>NUCLEOTIDE SEQUENCE [LARGE SCALE GENOMIC DNA]</scope>
    <source>
        <strain evidence="9 10">So0011-07</strain>
    </source>
</reference>
<feature type="domain" description="Cyclic nucleotide-binding" evidence="7">
    <location>
        <begin position="37"/>
        <end position="135"/>
    </location>
</feature>
<evidence type="ECO:0000259" key="7">
    <source>
        <dbReference type="PROSITE" id="PS50042"/>
    </source>
</evidence>
<name>A0A150R6W7_SORCE</name>
<evidence type="ECO:0000256" key="4">
    <source>
        <dbReference type="ARBA" id="ARBA00023098"/>
    </source>
</evidence>
<keyword evidence="3 5" id="KW-0442">Lipid degradation</keyword>
<dbReference type="Pfam" id="PF00027">
    <property type="entry name" value="cNMP_binding"/>
    <property type="match status" value="1"/>
</dbReference>
<organism evidence="9 10">
    <name type="scientific">Sorangium cellulosum</name>
    <name type="common">Polyangium cellulosum</name>
    <dbReference type="NCBI Taxonomy" id="56"/>
    <lineage>
        <taxon>Bacteria</taxon>
        <taxon>Pseudomonadati</taxon>
        <taxon>Myxococcota</taxon>
        <taxon>Polyangia</taxon>
        <taxon>Polyangiales</taxon>
        <taxon>Polyangiaceae</taxon>
        <taxon>Sorangium</taxon>
    </lineage>
</organism>
<dbReference type="CDD" id="cd00038">
    <property type="entry name" value="CAP_ED"/>
    <property type="match status" value="1"/>
</dbReference>
<accession>A0A150R6W7</accession>
<feature type="short sequence motif" description="GXSXG" evidence="5">
    <location>
        <begin position="513"/>
        <end position="517"/>
    </location>
</feature>
<dbReference type="PANTHER" id="PTHR14226">
    <property type="entry name" value="NEUROPATHY TARGET ESTERASE/SWISS CHEESE D.MELANOGASTER"/>
    <property type="match status" value="1"/>
</dbReference>
<comment type="caution">
    <text evidence="9">The sequence shown here is derived from an EMBL/GenBank/DDBJ whole genome shotgun (WGS) entry which is preliminary data.</text>
</comment>
<sequence>MTLQTTTVNGGQTGARATPVNAEEQAELKDAISIAPMFRALDEQHVDALLRTARVERIAADTIIGREGERSKRLFLILRGDVDAFWGEALREVMLNFNRGGVFGGGVLLDEENAYSFATSRETLVASWDRDALHRAETRAPGLHAQLLKRLSIGARLAEFAELLQHAPLFRNSSSVLRHRLLQEMTLMEFPAGTTMYQAGEPANTCYLVVDGEVEVKQSVPEDQVEKITVIGRGAVFGDADLLTSGTRTETAVTQSDTEVLAVDRIDIEALRRACGSFRRAVGARAGSPAVAARPQDLILVVNRTPYPTRSVASLIQSAFADAAEKNVALLEVAPEKADAAADDVLRIPSDPTRAMQVLDEAAQRMGHRYLVVYTTTAGALDWLGAPVWDKIIDNRVSSAVYFTNDLRQPFPIETPQLSPVQYIEVRGPGSDKDVRMVRSGSIRLVVDGKPGSDLLYTSLPAQNRTALQRLARTLARQVVGVALGGGAAWGYAHVALLRALHEAGIPIDMVAGTSIGSVVACAYGSRGLEGLDSMIKMGVDFALWHAIAPITRKPLEGLIEKKLIAHNYLQDMPLPTLPVAVDIQRGRARVFRHGRAVHAMFASTAIPTFIIPEIQDGARYVDGGIANNVPVSALVEEGADFIIASNVIPPPSRLAREIHKSNFTRILSQLSPLGRTKDGLRAMFLLMHEAGNRQATAAQITWAPSMGNFGMLDSHLAAKIVEHVQPTLPRFIESVKRKYMAFCRNRDY</sequence>
<dbReference type="PROSITE" id="PS51635">
    <property type="entry name" value="PNPLA"/>
    <property type="match status" value="1"/>
</dbReference>
<feature type="active site" description="Proton acceptor" evidence="5">
    <location>
        <position position="623"/>
    </location>
</feature>
<dbReference type="SUPFAM" id="SSF51206">
    <property type="entry name" value="cAMP-binding domain-like"/>
    <property type="match status" value="2"/>
</dbReference>
<evidence type="ECO:0000256" key="3">
    <source>
        <dbReference type="ARBA" id="ARBA00022963"/>
    </source>
</evidence>
<dbReference type="InterPro" id="IPR018490">
    <property type="entry name" value="cNMP-bd_dom_sf"/>
</dbReference>
<evidence type="ECO:0000259" key="8">
    <source>
        <dbReference type="PROSITE" id="PS51635"/>
    </source>
</evidence>
<feature type="domain" description="PNPLA" evidence="8">
    <location>
        <begin position="482"/>
        <end position="636"/>
    </location>
</feature>
<proteinExistence type="inferred from homology"/>
<keyword evidence="2 5" id="KW-0378">Hydrolase</keyword>
<evidence type="ECO:0000256" key="1">
    <source>
        <dbReference type="ARBA" id="ARBA00006636"/>
    </source>
</evidence>
<dbReference type="GO" id="GO:0004622">
    <property type="term" value="F:phosphatidylcholine lysophospholipase activity"/>
    <property type="evidence" value="ECO:0007669"/>
    <property type="project" value="UniProtKB-ARBA"/>
</dbReference>
<feature type="short sequence motif" description="DGA/G" evidence="5">
    <location>
        <begin position="623"/>
        <end position="625"/>
    </location>
</feature>
<dbReference type="InterPro" id="IPR016035">
    <property type="entry name" value="Acyl_Trfase/lysoPLipase"/>
</dbReference>
<dbReference type="EMBL" id="JEMB01003108">
    <property type="protein sequence ID" value="KYF75548.1"/>
    <property type="molecule type" value="Genomic_DNA"/>
</dbReference>
<dbReference type="AlphaFoldDB" id="A0A150R6W7"/>
<evidence type="ECO:0000313" key="9">
    <source>
        <dbReference type="EMBL" id="KYF75548.1"/>
    </source>
</evidence>
<comment type="caution">
    <text evidence="5">Lacks conserved residue(s) required for the propagation of feature annotation.</text>
</comment>
<dbReference type="InterPro" id="IPR002641">
    <property type="entry name" value="PNPLA_dom"/>
</dbReference>
<protein>
    <submittedName>
        <fullName evidence="9">Uncharacterized protein</fullName>
    </submittedName>
</protein>
<evidence type="ECO:0000256" key="5">
    <source>
        <dbReference type="PROSITE-ProRule" id="PRU01161"/>
    </source>
</evidence>
<dbReference type="PROSITE" id="PS50042">
    <property type="entry name" value="CNMP_BINDING_3"/>
    <property type="match status" value="2"/>
</dbReference>
<keyword evidence="4 5" id="KW-0443">Lipid metabolism</keyword>
<dbReference type="Gene3D" id="2.60.120.10">
    <property type="entry name" value="Jelly Rolls"/>
    <property type="match status" value="2"/>
</dbReference>
<feature type="compositionally biased region" description="Polar residues" evidence="6">
    <location>
        <begin position="1"/>
        <end position="10"/>
    </location>
</feature>
<evidence type="ECO:0000256" key="2">
    <source>
        <dbReference type="ARBA" id="ARBA00022801"/>
    </source>
</evidence>
<feature type="domain" description="Cyclic nucleotide-binding" evidence="7">
    <location>
        <begin position="169"/>
        <end position="271"/>
    </location>
</feature>
<dbReference type="InterPro" id="IPR014710">
    <property type="entry name" value="RmlC-like_jellyroll"/>
</dbReference>
<dbReference type="GO" id="GO:0016042">
    <property type="term" value="P:lipid catabolic process"/>
    <property type="evidence" value="ECO:0007669"/>
    <property type="project" value="UniProtKB-UniRule"/>
</dbReference>
<feature type="active site" description="Nucleophile" evidence="5">
    <location>
        <position position="515"/>
    </location>
</feature>
<dbReference type="InterPro" id="IPR000595">
    <property type="entry name" value="cNMP-bd_dom"/>
</dbReference>
<dbReference type="Pfam" id="PF01734">
    <property type="entry name" value="Patatin"/>
    <property type="match status" value="1"/>
</dbReference>